<dbReference type="Gene3D" id="3.40.50.300">
    <property type="entry name" value="P-loop containing nucleotide triphosphate hydrolases"/>
    <property type="match status" value="1"/>
</dbReference>
<evidence type="ECO:0000256" key="3">
    <source>
        <dbReference type="ARBA" id="ARBA00022475"/>
    </source>
</evidence>
<evidence type="ECO:0000256" key="7">
    <source>
        <dbReference type="ARBA" id="ARBA00022989"/>
    </source>
</evidence>
<dbReference type="NCBIfam" id="TIGR01007">
    <property type="entry name" value="eps_fam"/>
    <property type="match status" value="1"/>
</dbReference>
<comment type="subcellular location">
    <subcellularLocation>
        <location evidence="1">Cell membrane</location>
        <topology evidence="1">Multi-pass membrane protein</topology>
    </subcellularLocation>
</comment>
<keyword evidence="5" id="KW-0547">Nucleotide-binding</keyword>
<dbReference type="InterPro" id="IPR050445">
    <property type="entry name" value="Bact_polysacc_biosynth/exp"/>
</dbReference>
<evidence type="ECO:0000313" key="13">
    <source>
        <dbReference type="Proteomes" id="UP001336020"/>
    </source>
</evidence>
<feature type="compositionally biased region" description="Low complexity" evidence="9">
    <location>
        <begin position="456"/>
        <end position="475"/>
    </location>
</feature>
<dbReference type="RefSeq" id="WP_330135572.1">
    <property type="nucleotide sequence ID" value="NZ_JAUTXY010000012.1"/>
</dbReference>
<sequence>MEVHDYLRILQARWKIVAVTTVVAVLAALGASLLTTPQYEAKTRMFVSTSSGGSVQEIYQGNLFSQQRVASYTKLLTGTNLAERTIDTLGFTDVTPNELASKVTAASAPDTVLIDMAVTDPSPERARDIANAMSDEFVVMVRELETPENGGPPTARVVVETHASTPSAPVTPKTTRNVALGLAVGLLLGIALAVLRDRLDNTVKDREAIEEIAGAGVVGVIPMDKARQETPPISFVDANSGDAEAYREMRTNLQFLEVDHPPRAIVVTSALPTEGKTTTAINIALVLTEAGHTVALVEGDLRRPRVSKYLGVMGGAGLSTVLANQASIADVMQTTKYDGLWVLGAGALPPNPSELLGSEHARHVLEDLRSRFDYVIIDAPPLLPVTDAAVLSTITDGALLIARYGKTTKEQLSRAVGNLRSVNATVLGTILNMTPSKGRGGSYEYRYYYETDKPADGASKAAPAAPVAAQPTPVAQRVVSPPVPRRQQDSESGHHAPPEQTQAYPTSGNYPRRNGHGADSWQVSEFPQAPARHSDEQYPSQAYSAVQGYGPHNGHAAENQASRPVIQAPRRPVGDSGPDSGRDSDPDSGQQG</sequence>
<dbReference type="EMBL" id="JAUTXY010000012">
    <property type="protein sequence ID" value="MEE2060385.1"/>
    <property type="molecule type" value="Genomic_DNA"/>
</dbReference>
<dbReference type="Pfam" id="PF02706">
    <property type="entry name" value="Wzz"/>
    <property type="match status" value="1"/>
</dbReference>
<evidence type="ECO:0000313" key="12">
    <source>
        <dbReference type="EMBL" id="MEE2060385.1"/>
    </source>
</evidence>
<dbReference type="SUPFAM" id="SSF52540">
    <property type="entry name" value="P-loop containing nucleoside triphosphate hydrolases"/>
    <property type="match status" value="1"/>
</dbReference>
<dbReference type="GO" id="GO:0004715">
    <property type="term" value="F:non-membrane spanning protein tyrosine kinase activity"/>
    <property type="evidence" value="ECO:0007669"/>
    <property type="project" value="UniProtKB-EC"/>
</dbReference>
<dbReference type="EC" id="2.7.10.2" evidence="12"/>
<reference evidence="12 13" key="1">
    <citation type="submission" date="2023-07" db="EMBL/GenBank/DDBJ databases">
        <authorList>
            <person name="Girao M."/>
            <person name="Carvalho M.F."/>
        </authorList>
    </citation>
    <scope>NUCLEOTIDE SEQUENCE [LARGE SCALE GENOMIC DNA]</scope>
    <source>
        <strain evidence="12 13">YIM65754</strain>
    </source>
</reference>
<evidence type="ECO:0000256" key="4">
    <source>
        <dbReference type="ARBA" id="ARBA00022692"/>
    </source>
</evidence>
<feature type="transmembrane region" description="Helical" evidence="10">
    <location>
        <begin position="12"/>
        <end position="35"/>
    </location>
</feature>
<dbReference type="CDD" id="cd05387">
    <property type="entry name" value="BY-kinase"/>
    <property type="match status" value="1"/>
</dbReference>
<feature type="compositionally biased region" description="Polar residues" evidence="9">
    <location>
        <begin position="499"/>
        <end position="509"/>
    </location>
</feature>
<feature type="compositionally biased region" description="Basic and acidic residues" evidence="9">
    <location>
        <begin position="486"/>
        <end position="497"/>
    </location>
</feature>
<evidence type="ECO:0000259" key="11">
    <source>
        <dbReference type="Pfam" id="PF02706"/>
    </source>
</evidence>
<comment type="similarity">
    <text evidence="2">Belongs to the CpsC/CapA family.</text>
</comment>
<keyword evidence="13" id="KW-1185">Reference proteome</keyword>
<keyword evidence="4 10" id="KW-0812">Transmembrane</keyword>
<dbReference type="Proteomes" id="UP001336020">
    <property type="component" value="Unassembled WGS sequence"/>
</dbReference>
<organism evidence="12 13">
    <name type="scientific">Rhodococcus artemisiae</name>
    <dbReference type="NCBI Taxonomy" id="714159"/>
    <lineage>
        <taxon>Bacteria</taxon>
        <taxon>Bacillati</taxon>
        <taxon>Actinomycetota</taxon>
        <taxon>Actinomycetes</taxon>
        <taxon>Mycobacteriales</taxon>
        <taxon>Nocardiaceae</taxon>
        <taxon>Rhodococcus</taxon>
    </lineage>
</organism>
<feature type="domain" description="Polysaccharide chain length determinant N-terminal" evidence="11">
    <location>
        <begin position="4"/>
        <end position="89"/>
    </location>
</feature>
<gene>
    <name evidence="12" type="ORF">Q7514_22955</name>
</gene>
<keyword evidence="3" id="KW-1003">Cell membrane</keyword>
<name>A0ABU7LFU6_9NOCA</name>
<evidence type="ECO:0000256" key="5">
    <source>
        <dbReference type="ARBA" id="ARBA00022741"/>
    </source>
</evidence>
<evidence type="ECO:0000256" key="6">
    <source>
        <dbReference type="ARBA" id="ARBA00022840"/>
    </source>
</evidence>
<keyword evidence="12" id="KW-0808">Transferase</keyword>
<comment type="caution">
    <text evidence="12">The sequence shown here is derived from an EMBL/GenBank/DDBJ whole genome shotgun (WGS) entry which is preliminary data.</text>
</comment>
<dbReference type="PANTHER" id="PTHR32309:SF13">
    <property type="entry name" value="FERRIC ENTEROBACTIN TRANSPORT PROTEIN FEPE"/>
    <property type="match status" value="1"/>
</dbReference>
<evidence type="ECO:0000256" key="10">
    <source>
        <dbReference type="SAM" id="Phobius"/>
    </source>
</evidence>
<keyword evidence="6" id="KW-0067">ATP-binding</keyword>
<dbReference type="PANTHER" id="PTHR32309">
    <property type="entry name" value="TYROSINE-PROTEIN KINASE"/>
    <property type="match status" value="1"/>
</dbReference>
<accession>A0ABU7LFU6</accession>
<evidence type="ECO:0000256" key="2">
    <source>
        <dbReference type="ARBA" id="ARBA00006683"/>
    </source>
</evidence>
<keyword evidence="8 10" id="KW-0472">Membrane</keyword>
<proteinExistence type="inferred from homology"/>
<evidence type="ECO:0000256" key="1">
    <source>
        <dbReference type="ARBA" id="ARBA00004651"/>
    </source>
</evidence>
<dbReference type="InterPro" id="IPR027417">
    <property type="entry name" value="P-loop_NTPase"/>
</dbReference>
<keyword evidence="7 10" id="KW-1133">Transmembrane helix</keyword>
<dbReference type="InterPro" id="IPR003856">
    <property type="entry name" value="LPS_length_determ_N"/>
</dbReference>
<evidence type="ECO:0000256" key="9">
    <source>
        <dbReference type="SAM" id="MobiDB-lite"/>
    </source>
</evidence>
<protein>
    <submittedName>
        <fullName evidence="12">Polysaccharide biosynthesis tyrosine autokinase</fullName>
        <ecNumber evidence="12">2.7.10.2</ecNumber>
    </submittedName>
</protein>
<evidence type="ECO:0000256" key="8">
    <source>
        <dbReference type="ARBA" id="ARBA00023136"/>
    </source>
</evidence>
<dbReference type="InterPro" id="IPR005702">
    <property type="entry name" value="Wzc-like_C"/>
</dbReference>
<dbReference type="Pfam" id="PF10609">
    <property type="entry name" value="ParA"/>
    <property type="match status" value="1"/>
</dbReference>
<feature type="region of interest" description="Disordered" evidence="9">
    <location>
        <begin position="456"/>
        <end position="592"/>
    </location>
</feature>
<dbReference type="InterPro" id="IPR033756">
    <property type="entry name" value="YlxH/NBP35"/>
</dbReference>